<keyword evidence="2" id="KW-1185">Reference proteome</keyword>
<dbReference type="SUPFAM" id="SSF117396">
    <property type="entry name" value="TM1631-like"/>
    <property type="match status" value="1"/>
</dbReference>
<evidence type="ECO:0008006" key="3">
    <source>
        <dbReference type="Google" id="ProtNLM"/>
    </source>
</evidence>
<dbReference type="Gene3D" id="3.20.20.410">
    <property type="entry name" value="Protein of unknown function UPF0759"/>
    <property type="match status" value="1"/>
</dbReference>
<dbReference type="RefSeq" id="WP_020212556.1">
    <property type="nucleotide sequence ID" value="NZ_JRLX01000004.1"/>
</dbReference>
<dbReference type="Pfam" id="PF01904">
    <property type="entry name" value="DUF72"/>
    <property type="match status" value="1"/>
</dbReference>
<dbReference type="OrthoDB" id="9780310at2"/>
<dbReference type="STRING" id="1121895.GCA_000378485_01417"/>
<evidence type="ECO:0000313" key="2">
    <source>
        <dbReference type="Proteomes" id="UP000030152"/>
    </source>
</evidence>
<dbReference type="PANTHER" id="PTHR30348">
    <property type="entry name" value="UNCHARACTERIZED PROTEIN YECE"/>
    <property type="match status" value="1"/>
</dbReference>
<proteinExistence type="predicted"/>
<evidence type="ECO:0000313" key="1">
    <source>
        <dbReference type="EMBL" id="KGO87606.1"/>
    </source>
</evidence>
<comment type="caution">
    <text evidence="1">The sequence shown here is derived from an EMBL/GenBank/DDBJ whole genome shotgun (WGS) entry which is preliminary data.</text>
</comment>
<dbReference type="EMBL" id="JRLX01000004">
    <property type="protein sequence ID" value="KGO87606.1"/>
    <property type="molecule type" value="Genomic_DNA"/>
</dbReference>
<organism evidence="1 2">
    <name type="scientific">Flavobacterium rivuli WB 3.3-2 = DSM 21788</name>
    <dbReference type="NCBI Taxonomy" id="1121895"/>
    <lineage>
        <taxon>Bacteria</taxon>
        <taxon>Pseudomonadati</taxon>
        <taxon>Bacteroidota</taxon>
        <taxon>Flavobacteriia</taxon>
        <taxon>Flavobacteriales</taxon>
        <taxon>Flavobacteriaceae</taxon>
        <taxon>Flavobacterium</taxon>
    </lineage>
</organism>
<sequence>MKKQLYIGCSSYYNSRWKGVFYPEDMPSKQWFEFYCRHFETFEINATFYKFPTLRVMKNWYDKAPDDFIYSVKAPKQITHIKKFDNCKEEINQLYAVCKEGLANKLGCILFQLPPSFSYSEDRLGLIIDSLNPDFKNVVEFRNESWWRQDVYDALAKNNITFCTVNYPKLPTAVVVTTKIVYVRLHGNPRLFYSEYTLDELKELQEDISSKKNCSEVFIFFNNTASSAAIINAQQFKNL</sequence>
<gene>
    <name evidence="1" type="ORF">Q765_05600</name>
</gene>
<dbReference type="Proteomes" id="UP000030152">
    <property type="component" value="Unassembled WGS sequence"/>
</dbReference>
<dbReference type="InterPro" id="IPR036520">
    <property type="entry name" value="UPF0759_sf"/>
</dbReference>
<dbReference type="InterPro" id="IPR002763">
    <property type="entry name" value="DUF72"/>
</dbReference>
<accession>A0A0A2M7K2</accession>
<dbReference type="eggNOG" id="COG1801">
    <property type="taxonomic scope" value="Bacteria"/>
</dbReference>
<dbReference type="AlphaFoldDB" id="A0A0A2M7K2"/>
<dbReference type="PANTHER" id="PTHR30348:SF4">
    <property type="entry name" value="DUF72 DOMAIN-CONTAINING PROTEIN"/>
    <property type="match status" value="1"/>
</dbReference>
<name>A0A0A2M7K2_9FLAO</name>
<protein>
    <recommendedName>
        <fullName evidence="3">Histidine kinase</fullName>
    </recommendedName>
</protein>
<reference evidence="1 2" key="1">
    <citation type="submission" date="2013-09" db="EMBL/GenBank/DDBJ databases">
        <authorList>
            <person name="Zeng Z."/>
            <person name="Chen C."/>
        </authorList>
    </citation>
    <scope>NUCLEOTIDE SEQUENCE [LARGE SCALE GENOMIC DNA]</scope>
    <source>
        <strain evidence="1 2">WB 3.3-2</strain>
    </source>
</reference>